<keyword evidence="3" id="KW-1185">Reference proteome</keyword>
<evidence type="ECO:0000313" key="2">
    <source>
        <dbReference type="EMBL" id="EFX77002.1"/>
    </source>
</evidence>
<sequence>MCLLHLLLSLSFLCAEVSPAHIFAEVFLFNQSLSSDSQTLGGKEKLRDCPYAAGYAEQQLGRYTYGRGKKNEKTLAPLAQSPCEKLILDIIAASLSQRRSSPVTSRIAAAAGLSHFHAFQSSAAVAVGSRIRSIEDGQVYQVDVCINSKSGAPPPVSWKNNEYYILPSKE</sequence>
<dbReference type="EMBL" id="GL732565">
    <property type="protein sequence ID" value="EFX77002.1"/>
    <property type="molecule type" value="Genomic_DNA"/>
</dbReference>
<dbReference type="Proteomes" id="UP000000305">
    <property type="component" value="Unassembled WGS sequence"/>
</dbReference>
<evidence type="ECO:0000313" key="3">
    <source>
        <dbReference type="Proteomes" id="UP000000305"/>
    </source>
</evidence>
<feature type="chain" id="PRO_5003240607" evidence="1">
    <location>
        <begin position="20"/>
        <end position="170"/>
    </location>
</feature>
<evidence type="ECO:0000256" key="1">
    <source>
        <dbReference type="SAM" id="SignalP"/>
    </source>
</evidence>
<organism evidence="2 3">
    <name type="scientific">Daphnia pulex</name>
    <name type="common">Water flea</name>
    <dbReference type="NCBI Taxonomy" id="6669"/>
    <lineage>
        <taxon>Eukaryota</taxon>
        <taxon>Metazoa</taxon>
        <taxon>Ecdysozoa</taxon>
        <taxon>Arthropoda</taxon>
        <taxon>Crustacea</taxon>
        <taxon>Branchiopoda</taxon>
        <taxon>Diplostraca</taxon>
        <taxon>Cladocera</taxon>
        <taxon>Anomopoda</taxon>
        <taxon>Daphniidae</taxon>
        <taxon>Daphnia</taxon>
    </lineage>
</organism>
<dbReference type="KEGG" id="dpx:DAPPUDRAFT_106622"/>
<name>E9GUA6_DAPPU</name>
<gene>
    <name evidence="2" type="ORF">DAPPUDRAFT_106622</name>
</gene>
<accession>E9GUA6</accession>
<protein>
    <submittedName>
        <fullName evidence="2">Uncharacterized protein</fullName>
    </submittedName>
</protein>
<dbReference type="HOGENOM" id="CLU_1572216_0_0_1"/>
<dbReference type="AlphaFoldDB" id="E9GUA6"/>
<reference evidence="2 3" key="1">
    <citation type="journal article" date="2011" name="Science">
        <title>The ecoresponsive genome of Daphnia pulex.</title>
        <authorList>
            <person name="Colbourne J.K."/>
            <person name="Pfrender M.E."/>
            <person name="Gilbert D."/>
            <person name="Thomas W.K."/>
            <person name="Tucker A."/>
            <person name="Oakley T.H."/>
            <person name="Tokishita S."/>
            <person name="Aerts A."/>
            <person name="Arnold G.J."/>
            <person name="Basu M.K."/>
            <person name="Bauer D.J."/>
            <person name="Caceres C.E."/>
            <person name="Carmel L."/>
            <person name="Casola C."/>
            <person name="Choi J.H."/>
            <person name="Detter J.C."/>
            <person name="Dong Q."/>
            <person name="Dusheyko S."/>
            <person name="Eads B.D."/>
            <person name="Frohlich T."/>
            <person name="Geiler-Samerotte K.A."/>
            <person name="Gerlach D."/>
            <person name="Hatcher P."/>
            <person name="Jogdeo S."/>
            <person name="Krijgsveld J."/>
            <person name="Kriventseva E.V."/>
            <person name="Kultz D."/>
            <person name="Laforsch C."/>
            <person name="Lindquist E."/>
            <person name="Lopez J."/>
            <person name="Manak J.R."/>
            <person name="Muller J."/>
            <person name="Pangilinan J."/>
            <person name="Patwardhan R.P."/>
            <person name="Pitluck S."/>
            <person name="Pritham E.J."/>
            <person name="Rechtsteiner A."/>
            <person name="Rho M."/>
            <person name="Rogozin I.B."/>
            <person name="Sakarya O."/>
            <person name="Salamov A."/>
            <person name="Schaack S."/>
            <person name="Shapiro H."/>
            <person name="Shiga Y."/>
            <person name="Skalitzky C."/>
            <person name="Smith Z."/>
            <person name="Souvorov A."/>
            <person name="Sung W."/>
            <person name="Tang Z."/>
            <person name="Tsuchiya D."/>
            <person name="Tu H."/>
            <person name="Vos H."/>
            <person name="Wang M."/>
            <person name="Wolf Y.I."/>
            <person name="Yamagata H."/>
            <person name="Yamada T."/>
            <person name="Ye Y."/>
            <person name="Shaw J.R."/>
            <person name="Andrews J."/>
            <person name="Crease T.J."/>
            <person name="Tang H."/>
            <person name="Lucas S.M."/>
            <person name="Robertson H.M."/>
            <person name="Bork P."/>
            <person name="Koonin E.V."/>
            <person name="Zdobnov E.M."/>
            <person name="Grigoriev I.V."/>
            <person name="Lynch M."/>
            <person name="Boore J.L."/>
        </authorList>
    </citation>
    <scope>NUCLEOTIDE SEQUENCE [LARGE SCALE GENOMIC DNA]</scope>
</reference>
<feature type="signal peptide" evidence="1">
    <location>
        <begin position="1"/>
        <end position="19"/>
    </location>
</feature>
<proteinExistence type="predicted"/>
<keyword evidence="1" id="KW-0732">Signal</keyword>
<dbReference type="InParanoid" id="E9GUA6"/>